<name>A0A3N6MSW1_9BURK</name>
<dbReference type="InterPro" id="IPR029014">
    <property type="entry name" value="NiFe-Hase_large"/>
</dbReference>
<gene>
    <name evidence="1" type="ORF">D1Y85_10365</name>
</gene>
<evidence type="ECO:0000313" key="2">
    <source>
        <dbReference type="Proteomes" id="UP000272778"/>
    </source>
</evidence>
<organism evidence="1 2">
    <name type="scientific">Paraburkholderia dinghuensis</name>
    <dbReference type="NCBI Taxonomy" id="2305225"/>
    <lineage>
        <taxon>Bacteria</taxon>
        <taxon>Pseudomonadati</taxon>
        <taxon>Pseudomonadota</taxon>
        <taxon>Betaproteobacteria</taxon>
        <taxon>Burkholderiales</taxon>
        <taxon>Burkholderiaceae</taxon>
        <taxon>Paraburkholderia</taxon>
    </lineage>
</organism>
<comment type="caution">
    <text evidence="1">The sequence shown here is derived from an EMBL/GenBank/DDBJ whole genome shotgun (WGS) entry which is preliminary data.</text>
</comment>
<dbReference type="AlphaFoldDB" id="A0A3N6MSW1"/>
<accession>A0A3N6MSW1</accession>
<evidence type="ECO:0000313" key="1">
    <source>
        <dbReference type="EMBL" id="RQH07064.1"/>
    </source>
</evidence>
<sequence>MTLLQVPVLTLTLRGDAECVHTVASQWSPLPVERLLTGRGAAEVPALLSTTLVLCRHAQCAASAHALAAALEAPSPDAADPEPIELEAARETLRRWLIDFPAVFGGAWAKDEIAQWARLDSRAHIADFCEQHVFGMSAAAWLTRPEFDLANWAASAGTLPARWLHGLLERAERPVSVMPANVLRNVHENAETVLLARDADVTATSGSGWPAHADLWDAPGRGPDLASALLTSRLQHLARLCANRASRVTGGLRRGDIGIGWAYCARGLLVHLARVEDGRIAAYRIVPPTRWNLGRTSLLPDALRGLRWSAAQPLAQRLALLLDPCAPYRIEVDRHA</sequence>
<dbReference type="EMBL" id="RQIS01000006">
    <property type="protein sequence ID" value="RQH07064.1"/>
    <property type="molecule type" value="Genomic_DNA"/>
</dbReference>
<dbReference type="Proteomes" id="UP000272778">
    <property type="component" value="Unassembled WGS sequence"/>
</dbReference>
<reference evidence="1 2" key="1">
    <citation type="submission" date="2018-11" db="EMBL/GenBank/DDBJ databases">
        <title>Paraburkholderia sp. DHOA04, isolated from soil.</title>
        <authorList>
            <person name="Gao Z.-H."/>
            <person name="Qiu L.-H."/>
            <person name="Fu J.-C."/>
        </authorList>
    </citation>
    <scope>NUCLEOTIDE SEQUENCE [LARGE SCALE GENOMIC DNA]</scope>
    <source>
        <strain evidence="1 2">DHOA04</strain>
    </source>
</reference>
<dbReference type="Gene3D" id="1.10.645.10">
    <property type="entry name" value="Cytochrome-c3 Hydrogenase, chain B"/>
    <property type="match status" value="1"/>
</dbReference>
<dbReference type="SUPFAM" id="SSF56762">
    <property type="entry name" value="HydB/Nqo4-like"/>
    <property type="match status" value="1"/>
</dbReference>
<dbReference type="RefSeq" id="WP_124150956.1">
    <property type="nucleotide sequence ID" value="NZ_RQIS01000006.1"/>
</dbReference>
<keyword evidence="2" id="KW-1185">Reference proteome</keyword>
<protein>
    <submittedName>
        <fullName evidence="1">HupK protein</fullName>
    </submittedName>
</protein>
<proteinExistence type="predicted"/>
<dbReference type="OrthoDB" id="9157196at2"/>